<name>A0ABX7Y3U2_9ACTN</name>
<gene>
    <name evidence="1" type="ORF">J5A65_11425</name>
</gene>
<evidence type="ECO:0000313" key="1">
    <source>
        <dbReference type="EMBL" id="QUC07534.1"/>
    </source>
</evidence>
<organism evidence="1 2">
    <name type="scientific">Arachnia rubra</name>
    <dbReference type="NCBI Taxonomy" id="1547448"/>
    <lineage>
        <taxon>Bacteria</taxon>
        <taxon>Bacillati</taxon>
        <taxon>Actinomycetota</taxon>
        <taxon>Actinomycetes</taxon>
        <taxon>Propionibacteriales</taxon>
        <taxon>Propionibacteriaceae</taxon>
        <taxon>Arachnia</taxon>
    </lineage>
</organism>
<keyword evidence="2" id="KW-1185">Reference proteome</keyword>
<protein>
    <submittedName>
        <fullName evidence="1">Uncharacterized protein</fullName>
    </submittedName>
</protein>
<dbReference type="EMBL" id="CP072384">
    <property type="protein sequence ID" value="QUC07534.1"/>
    <property type="molecule type" value="Genomic_DNA"/>
</dbReference>
<dbReference type="Proteomes" id="UP000678513">
    <property type="component" value="Chromosome"/>
</dbReference>
<evidence type="ECO:0000313" key="2">
    <source>
        <dbReference type="Proteomes" id="UP000678513"/>
    </source>
</evidence>
<sequence>MNNSVWRPLVPTGREDVRVEGFPEYLREATFKWIRQAVDDSCYDVISPAVFIDFQNAMRNSFNFTSDKWLSWDHEALGWLRGIDDDLYVNFLDYLVQHEKGYAYIEIHPVEQVLSEGGSVWSVQLHDDRYRVVQRVPEGVRETVNKVLTASDKASRQLRKAWADAYGVNPRPSEAYSNAVVAVEIAALSCIKLEPKNGTVPTLSSLFSILEAERPKWKLILRDSPKVPGAKSLATMLRTLWRGHESRHGRPDYTDASNEEARAAVMLAATLVQWFTTGVVQPAEGTDHTEA</sequence>
<reference evidence="1 2" key="1">
    <citation type="submission" date="2021-03" db="EMBL/GenBank/DDBJ databases">
        <title>Human Oral Microbial Genomes.</title>
        <authorList>
            <person name="Johnston C.D."/>
            <person name="Chen T."/>
            <person name="Dewhirst F.E."/>
        </authorList>
    </citation>
    <scope>NUCLEOTIDE SEQUENCE [LARGE SCALE GENOMIC DNA]</scope>
    <source>
        <strain evidence="1 2">DSMZ 100122</strain>
    </source>
</reference>
<dbReference type="RefSeq" id="WP_212322065.1">
    <property type="nucleotide sequence ID" value="NZ_AP024463.1"/>
</dbReference>
<proteinExistence type="predicted"/>
<accession>A0ABX7Y3U2</accession>